<dbReference type="Pfam" id="PF00877">
    <property type="entry name" value="NLPC_P60"/>
    <property type="match status" value="1"/>
</dbReference>
<feature type="signal peptide" evidence="6">
    <location>
        <begin position="1"/>
        <end position="42"/>
    </location>
</feature>
<keyword evidence="9" id="KW-1185">Reference proteome</keyword>
<evidence type="ECO:0000256" key="3">
    <source>
        <dbReference type="ARBA" id="ARBA00022801"/>
    </source>
</evidence>
<feature type="compositionally biased region" description="Low complexity" evidence="5">
    <location>
        <begin position="203"/>
        <end position="217"/>
    </location>
</feature>
<dbReference type="GO" id="GO:0006508">
    <property type="term" value="P:proteolysis"/>
    <property type="evidence" value="ECO:0007669"/>
    <property type="project" value="UniProtKB-KW"/>
</dbReference>
<reference evidence="8 9" key="1">
    <citation type="submission" date="2019-03" db="EMBL/GenBank/DDBJ databases">
        <title>Genomic Encyclopedia of Type Strains, Phase IV (KMG-IV): sequencing the most valuable type-strain genomes for metagenomic binning, comparative biology and taxonomic classification.</title>
        <authorList>
            <person name="Goeker M."/>
        </authorList>
    </citation>
    <scope>NUCLEOTIDE SEQUENCE [LARGE SCALE GENOMIC DNA]</scope>
    <source>
        <strain evidence="8 9">DSM 45765</strain>
    </source>
</reference>
<name>A0A4R2QN24_9PSEU</name>
<dbReference type="SUPFAM" id="SSF54001">
    <property type="entry name" value="Cysteine proteinases"/>
    <property type="match status" value="1"/>
</dbReference>
<dbReference type="PROSITE" id="PS51935">
    <property type="entry name" value="NLPC_P60"/>
    <property type="match status" value="1"/>
</dbReference>
<accession>A0A4R2QN24</accession>
<evidence type="ECO:0000256" key="4">
    <source>
        <dbReference type="ARBA" id="ARBA00022807"/>
    </source>
</evidence>
<evidence type="ECO:0000256" key="5">
    <source>
        <dbReference type="SAM" id="MobiDB-lite"/>
    </source>
</evidence>
<dbReference type="InterPro" id="IPR051794">
    <property type="entry name" value="PG_Endopeptidase_C40"/>
</dbReference>
<gene>
    <name evidence="8" type="ORF">EV191_107111</name>
</gene>
<dbReference type="PANTHER" id="PTHR47359:SF3">
    <property type="entry name" value="NLP_P60 DOMAIN-CONTAINING PROTEIN-RELATED"/>
    <property type="match status" value="1"/>
</dbReference>
<keyword evidence="4" id="KW-0788">Thiol protease</keyword>
<feature type="region of interest" description="Disordered" evidence="5">
    <location>
        <begin position="193"/>
        <end position="253"/>
    </location>
</feature>
<dbReference type="Gene3D" id="3.90.1720.10">
    <property type="entry name" value="endopeptidase domain like (from Nostoc punctiforme)"/>
    <property type="match status" value="1"/>
</dbReference>
<feature type="compositionally biased region" description="Basic and acidic residues" evidence="5">
    <location>
        <begin position="233"/>
        <end position="253"/>
    </location>
</feature>
<sequence length="456" mass="48146">MRARNGEQGPARSRRTSGFGRLAVLGAASLAVLLGATGTASAVPPPPPNPSDSELEESRQEANTQASRVGQLTNRLAEAESRLVKLQTEVAVKLEDAEKARVDLQTARSEAEEAKRLAGVADREAKAANANIRRAYDQVDEFVAGSYQQGSTVGSVSAYLSADSPKDLLARADMLESVSSDQLNGLEAMERARTEKANKDSTARAALQRAERAQTTAEQAKVTADNARQTAIEARESQRGRTSEVEAEKREVEQQLHQARLQAGGLEAQRARYEEWQAAKAQEEAEAAAAAAQQQAAAPQASSQQAAAPSGGSGSAPPPAASGGIESVIARGMSQLGVPYSWGGGNANGPTIGVRDGGVADSYGDYMKVGFDCSGLMVYAFAAVGVPLPKYSGYQYTAGQQVPVSQMQRGDMIFWPGHVALYLGNGQMLEAPYSGSQVRVAPVRYGGMRPYAVRML</sequence>
<keyword evidence="2" id="KW-0645">Protease</keyword>
<evidence type="ECO:0000259" key="7">
    <source>
        <dbReference type="PROSITE" id="PS51935"/>
    </source>
</evidence>
<feature type="compositionally biased region" description="Polar residues" evidence="5">
    <location>
        <begin position="61"/>
        <end position="71"/>
    </location>
</feature>
<evidence type="ECO:0000256" key="2">
    <source>
        <dbReference type="ARBA" id="ARBA00022670"/>
    </source>
</evidence>
<dbReference type="EMBL" id="SLXQ01000007">
    <property type="protein sequence ID" value="TCP50847.1"/>
    <property type="molecule type" value="Genomic_DNA"/>
</dbReference>
<comment type="caution">
    <text evidence="8">The sequence shown here is derived from an EMBL/GenBank/DDBJ whole genome shotgun (WGS) entry which is preliminary data.</text>
</comment>
<keyword evidence="6" id="KW-0732">Signal</keyword>
<feature type="domain" description="NlpC/P60" evidence="7">
    <location>
        <begin position="322"/>
        <end position="456"/>
    </location>
</feature>
<dbReference type="Proteomes" id="UP000294911">
    <property type="component" value="Unassembled WGS sequence"/>
</dbReference>
<protein>
    <submittedName>
        <fullName evidence="8">Cell wall-associated NlpC family hydrolase</fullName>
    </submittedName>
</protein>
<dbReference type="PANTHER" id="PTHR47359">
    <property type="entry name" value="PEPTIDOGLYCAN DL-ENDOPEPTIDASE CWLO"/>
    <property type="match status" value="1"/>
</dbReference>
<feature type="region of interest" description="Disordered" evidence="5">
    <location>
        <begin position="38"/>
        <end position="71"/>
    </location>
</feature>
<dbReference type="AlphaFoldDB" id="A0A4R2QN24"/>
<comment type="similarity">
    <text evidence="1">Belongs to the peptidase C40 family.</text>
</comment>
<feature type="compositionally biased region" description="Low complexity" evidence="5">
    <location>
        <begin position="287"/>
        <end position="310"/>
    </location>
</feature>
<dbReference type="OrthoDB" id="4771638at2"/>
<evidence type="ECO:0000313" key="8">
    <source>
        <dbReference type="EMBL" id="TCP50847.1"/>
    </source>
</evidence>
<organism evidence="8 9">
    <name type="scientific">Tamaricihabitans halophyticus</name>
    <dbReference type="NCBI Taxonomy" id="1262583"/>
    <lineage>
        <taxon>Bacteria</taxon>
        <taxon>Bacillati</taxon>
        <taxon>Actinomycetota</taxon>
        <taxon>Actinomycetes</taxon>
        <taxon>Pseudonocardiales</taxon>
        <taxon>Pseudonocardiaceae</taxon>
        <taxon>Tamaricihabitans</taxon>
    </lineage>
</organism>
<feature type="compositionally biased region" description="Basic and acidic residues" evidence="5">
    <location>
        <begin position="193"/>
        <end position="202"/>
    </location>
</feature>
<evidence type="ECO:0000313" key="9">
    <source>
        <dbReference type="Proteomes" id="UP000294911"/>
    </source>
</evidence>
<evidence type="ECO:0000256" key="6">
    <source>
        <dbReference type="SAM" id="SignalP"/>
    </source>
</evidence>
<feature type="region of interest" description="Disordered" evidence="5">
    <location>
        <begin position="284"/>
        <end position="324"/>
    </location>
</feature>
<dbReference type="InterPro" id="IPR000064">
    <property type="entry name" value="NLP_P60_dom"/>
</dbReference>
<feature type="chain" id="PRO_5020768769" evidence="6">
    <location>
        <begin position="43"/>
        <end position="456"/>
    </location>
</feature>
<dbReference type="InterPro" id="IPR038765">
    <property type="entry name" value="Papain-like_cys_pep_sf"/>
</dbReference>
<proteinExistence type="inferred from homology"/>
<dbReference type="GO" id="GO:0008234">
    <property type="term" value="F:cysteine-type peptidase activity"/>
    <property type="evidence" value="ECO:0007669"/>
    <property type="project" value="UniProtKB-KW"/>
</dbReference>
<evidence type="ECO:0000256" key="1">
    <source>
        <dbReference type="ARBA" id="ARBA00007074"/>
    </source>
</evidence>
<keyword evidence="3 8" id="KW-0378">Hydrolase</keyword>
<dbReference type="RefSeq" id="WP_132878085.1">
    <property type="nucleotide sequence ID" value="NZ_SLXQ01000007.1"/>
</dbReference>